<protein>
    <recommendedName>
        <fullName evidence="3">C2H2-type domain-containing protein</fullName>
    </recommendedName>
</protein>
<keyword evidence="5" id="KW-1185">Reference proteome</keyword>
<name>A0ABD2Q146_9PLAT</name>
<proteinExistence type="predicted"/>
<sequence length="265" mass="30843">MDNQKPNFVSIVFASSYIRPGLILGSVDNLDLNLFMRHTLHFEPAVNDSLPKRFFSISQENNEQLLVQSFPVSKSHLEEENMAWLENLQASPDCYVQNVAIWPNQITDSTFDQTRVVMVTCRPIESGSMLFAWFSPIAAMTYNLPILSSFNIRNHSCYRCDECDKQYSSPNYLKAHMFLERQAKMEAEQEDSDSSSNERQPEEVSNFMKMHKCPFCGRYYSRKYGLRIHIRTHTGFKPLQCRFCNRRFGDPSNLNKHLKLHRSSS</sequence>
<dbReference type="EMBL" id="JBJKFK010001374">
    <property type="protein sequence ID" value="KAL3313254.1"/>
    <property type="molecule type" value="Genomic_DNA"/>
</dbReference>
<dbReference type="Proteomes" id="UP001626550">
    <property type="component" value="Unassembled WGS sequence"/>
</dbReference>
<dbReference type="InterPro" id="IPR036236">
    <property type="entry name" value="Znf_C2H2_sf"/>
</dbReference>
<keyword evidence="1" id="KW-0862">Zinc</keyword>
<dbReference type="InterPro" id="IPR013087">
    <property type="entry name" value="Znf_C2H2_type"/>
</dbReference>
<dbReference type="PANTHER" id="PTHR16515">
    <property type="entry name" value="PR DOMAIN ZINC FINGER PROTEIN"/>
    <property type="match status" value="1"/>
</dbReference>
<dbReference type="AlphaFoldDB" id="A0ABD2Q146"/>
<evidence type="ECO:0000256" key="2">
    <source>
        <dbReference type="SAM" id="MobiDB-lite"/>
    </source>
</evidence>
<feature type="domain" description="C2H2-type" evidence="3">
    <location>
        <begin position="158"/>
        <end position="185"/>
    </location>
</feature>
<evidence type="ECO:0000313" key="4">
    <source>
        <dbReference type="EMBL" id="KAL3313254.1"/>
    </source>
</evidence>
<dbReference type="PROSITE" id="PS00028">
    <property type="entry name" value="ZINC_FINGER_C2H2_1"/>
    <property type="match status" value="2"/>
</dbReference>
<accession>A0ABD2Q146</accession>
<comment type="caution">
    <text evidence="4">The sequence shown here is derived from an EMBL/GenBank/DDBJ whole genome shotgun (WGS) entry which is preliminary data.</text>
</comment>
<dbReference type="SMART" id="SM00355">
    <property type="entry name" value="ZnF_C2H2"/>
    <property type="match status" value="3"/>
</dbReference>
<keyword evidence="1" id="KW-0479">Metal-binding</keyword>
<dbReference type="SUPFAM" id="SSF57667">
    <property type="entry name" value="beta-beta-alpha zinc fingers"/>
    <property type="match status" value="1"/>
</dbReference>
<reference evidence="4 5" key="1">
    <citation type="submission" date="2024-11" db="EMBL/GenBank/DDBJ databases">
        <title>Adaptive evolution of stress response genes in parasites aligns with host niche diversity.</title>
        <authorList>
            <person name="Hahn C."/>
            <person name="Resl P."/>
        </authorList>
    </citation>
    <scope>NUCLEOTIDE SEQUENCE [LARGE SCALE GENOMIC DNA]</scope>
    <source>
        <strain evidence="4">EGGRZ-B1_66</strain>
        <tissue evidence="4">Body</tissue>
    </source>
</reference>
<evidence type="ECO:0000256" key="1">
    <source>
        <dbReference type="PROSITE-ProRule" id="PRU00042"/>
    </source>
</evidence>
<gene>
    <name evidence="4" type="ORF">Ciccas_008146</name>
</gene>
<dbReference type="InterPro" id="IPR050331">
    <property type="entry name" value="Zinc_finger"/>
</dbReference>
<feature type="domain" description="C2H2-type" evidence="3">
    <location>
        <begin position="211"/>
        <end position="238"/>
    </location>
</feature>
<feature type="region of interest" description="Disordered" evidence="2">
    <location>
        <begin position="184"/>
        <end position="204"/>
    </location>
</feature>
<dbReference type="Gene3D" id="3.30.160.60">
    <property type="entry name" value="Classic Zinc Finger"/>
    <property type="match status" value="2"/>
</dbReference>
<dbReference type="Pfam" id="PF00096">
    <property type="entry name" value="zf-C2H2"/>
    <property type="match status" value="3"/>
</dbReference>
<dbReference type="FunFam" id="3.30.160.60:FF:000616">
    <property type="entry name" value="PR domain zinc finger protein 13"/>
    <property type="match status" value="1"/>
</dbReference>
<dbReference type="GO" id="GO:0008270">
    <property type="term" value="F:zinc ion binding"/>
    <property type="evidence" value="ECO:0007669"/>
    <property type="project" value="UniProtKB-KW"/>
</dbReference>
<keyword evidence="1" id="KW-0863">Zinc-finger</keyword>
<feature type="domain" description="C2H2-type" evidence="3">
    <location>
        <begin position="239"/>
        <end position="265"/>
    </location>
</feature>
<dbReference type="PANTHER" id="PTHR16515:SF21">
    <property type="entry name" value="PR DOMAIN ZINC FINGER PROTEIN 13"/>
    <property type="match status" value="1"/>
</dbReference>
<evidence type="ECO:0000313" key="5">
    <source>
        <dbReference type="Proteomes" id="UP001626550"/>
    </source>
</evidence>
<dbReference type="PROSITE" id="PS50157">
    <property type="entry name" value="ZINC_FINGER_C2H2_2"/>
    <property type="match status" value="3"/>
</dbReference>
<evidence type="ECO:0000259" key="3">
    <source>
        <dbReference type="PROSITE" id="PS50157"/>
    </source>
</evidence>
<organism evidence="4 5">
    <name type="scientific">Cichlidogyrus casuarinus</name>
    <dbReference type="NCBI Taxonomy" id="1844966"/>
    <lineage>
        <taxon>Eukaryota</taxon>
        <taxon>Metazoa</taxon>
        <taxon>Spiralia</taxon>
        <taxon>Lophotrochozoa</taxon>
        <taxon>Platyhelminthes</taxon>
        <taxon>Monogenea</taxon>
        <taxon>Monopisthocotylea</taxon>
        <taxon>Dactylogyridea</taxon>
        <taxon>Ancyrocephalidae</taxon>
        <taxon>Cichlidogyrus</taxon>
    </lineage>
</organism>